<accession>A0A2K5DR83</accession>
<organism evidence="2 3">
    <name type="scientific">Aotus nancymaae</name>
    <name type="common">Ma's night monkey</name>
    <dbReference type="NCBI Taxonomy" id="37293"/>
    <lineage>
        <taxon>Eukaryota</taxon>
        <taxon>Metazoa</taxon>
        <taxon>Chordata</taxon>
        <taxon>Craniata</taxon>
        <taxon>Vertebrata</taxon>
        <taxon>Euteleostomi</taxon>
        <taxon>Mammalia</taxon>
        <taxon>Eutheria</taxon>
        <taxon>Euarchontoglires</taxon>
        <taxon>Primates</taxon>
        <taxon>Haplorrhini</taxon>
        <taxon>Platyrrhini</taxon>
        <taxon>Aotidae</taxon>
        <taxon>Aotus</taxon>
    </lineage>
</organism>
<evidence type="ECO:0000313" key="3">
    <source>
        <dbReference type="Proteomes" id="UP000233020"/>
    </source>
</evidence>
<dbReference type="Proteomes" id="UP000233020">
    <property type="component" value="Unplaced"/>
</dbReference>
<reference evidence="2" key="1">
    <citation type="submission" date="2025-08" db="UniProtKB">
        <authorList>
            <consortium name="Ensembl"/>
        </authorList>
    </citation>
    <scope>IDENTIFICATION</scope>
</reference>
<feature type="region of interest" description="Disordered" evidence="1">
    <location>
        <begin position="1"/>
        <end position="66"/>
    </location>
</feature>
<dbReference type="GeneTree" id="ENSGT00900000143635"/>
<dbReference type="Ensembl" id="ENSANAT00000041390.1">
    <property type="protein sequence ID" value="ENSANAP00000023480.1"/>
    <property type="gene ID" value="ENSANAG00000029493.1"/>
</dbReference>
<keyword evidence="3" id="KW-1185">Reference proteome</keyword>
<feature type="compositionally biased region" description="Pro residues" evidence="1">
    <location>
        <begin position="1"/>
        <end position="12"/>
    </location>
</feature>
<dbReference type="AlphaFoldDB" id="A0A2K5DR83"/>
<evidence type="ECO:0000256" key="1">
    <source>
        <dbReference type="SAM" id="MobiDB-lite"/>
    </source>
</evidence>
<proteinExistence type="predicted"/>
<feature type="compositionally biased region" description="Basic residues" evidence="1">
    <location>
        <begin position="18"/>
        <end position="29"/>
    </location>
</feature>
<protein>
    <submittedName>
        <fullName evidence="2">Uncharacterized protein</fullName>
    </submittedName>
</protein>
<reference evidence="2" key="2">
    <citation type="submission" date="2025-09" db="UniProtKB">
        <authorList>
            <consortium name="Ensembl"/>
        </authorList>
    </citation>
    <scope>IDENTIFICATION</scope>
</reference>
<evidence type="ECO:0000313" key="2">
    <source>
        <dbReference type="Ensembl" id="ENSANAP00000023480.1"/>
    </source>
</evidence>
<sequence length="66" mass="7450">ITKIPDPFPTPLPDHTKGRPLRSGHRHRILIWTKSGQHHPSSEARAMPAGPAMEIQTPHQPAEWTF</sequence>
<name>A0A2K5DR83_AOTNA</name>
<dbReference type="OMA" id="FGHRHRI"/>